<dbReference type="OrthoDB" id="904745at2759"/>
<dbReference type="Gene3D" id="3.30.460.10">
    <property type="entry name" value="Beta Polymerase, domain 2"/>
    <property type="match status" value="1"/>
</dbReference>
<dbReference type="EMBL" id="KV017149">
    <property type="protein sequence ID" value="KZV19048.1"/>
    <property type="molecule type" value="Genomic_DNA"/>
</dbReference>
<reference evidence="3 4" key="1">
    <citation type="journal article" date="2015" name="Proc. Natl. Acad. Sci. U.S.A.">
        <title>The resurrection genome of Boea hygrometrica: A blueprint for survival of dehydration.</title>
        <authorList>
            <person name="Xiao L."/>
            <person name="Yang G."/>
            <person name="Zhang L."/>
            <person name="Yang X."/>
            <person name="Zhao S."/>
            <person name="Ji Z."/>
            <person name="Zhou Q."/>
            <person name="Hu M."/>
            <person name="Wang Y."/>
            <person name="Chen M."/>
            <person name="Xu Y."/>
            <person name="Jin H."/>
            <person name="Xiao X."/>
            <person name="Hu G."/>
            <person name="Bao F."/>
            <person name="Hu Y."/>
            <person name="Wan P."/>
            <person name="Li L."/>
            <person name="Deng X."/>
            <person name="Kuang T."/>
            <person name="Xiang C."/>
            <person name="Zhu J.K."/>
            <person name="Oliver M.J."/>
            <person name="He Y."/>
        </authorList>
    </citation>
    <scope>NUCLEOTIDE SEQUENCE [LARGE SCALE GENOMIC DNA]</scope>
    <source>
        <strain evidence="4">cv. XS01</strain>
    </source>
</reference>
<dbReference type="GO" id="GO:0031123">
    <property type="term" value="P:RNA 3'-end processing"/>
    <property type="evidence" value="ECO:0007669"/>
    <property type="project" value="TreeGrafter"/>
</dbReference>
<gene>
    <name evidence="3" type="ORF">F511_08476</name>
</gene>
<dbReference type="AlphaFoldDB" id="A0A2Z7ABE1"/>
<accession>A0A2Z7ABE1</accession>
<evidence type="ECO:0000259" key="2">
    <source>
        <dbReference type="Pfam" id="PF22600"/>
    </source>
</evidence>
<evidence type="ECO:0000313" key="3">
    <source>
        <dbReference type="EMBL" id="KZV19048.1"/>
    </source>
</evidence>
<evidence type="ECO:0000256" key="1">
    <source>
        <dbReference type="SAM" id="MobiDB-lite"/>
    </source>
</evidence>
<organism evidence="3 4">
    <name type="scientific">Dorcoceras hygrometricum</name>
    <dbReference type="NCBI Taxonomy" id="472368"/>
    <lineage>
        <taxon>Eukaryota</taxon>
        <taxon>Viridiplantae</taxon>
        <taxon>Streptophyta</taxon>
        <taxon>Embryophyta</taxon>
        <taxon>Tracheophyta</taxon>
        <taxon>Spermatophyta</taxon>
        <taxon>Magnoliopsida</taxon>
        <taxon>eudicotyledons</taxon>
        <taxon>Gunneridae</taxon>
        <taxon>Pentapetalae</taxon>
        <taxon>asterids</taxon>
        <taxon>lamiids</taxon>
        <taxon>Lamiales</taxon>
        <taxon>Gesneriaceae</taxon>
        <taxon>Didymocarpoideae</taxon>
        <taxon>Trichosporeae</taxon>
        <taxon>Loxocarpinae</taxon>
        <taxon>Dorcoceras</taxon>
    </lineage>
</organism>
<feature type="domain" description="Poly(A) RNA polymerase mitochondrial-like central palm" evidence="2">
    <location>
        <begin position="34"/>
        <end position="178"/>
    </location>
</feature>
<sequence>MALRTKVLQKKAEKFEAKQLEVHKVSKEHVSALESLLQDVYDTRRPKAKDYKVRRELICVFNEIAKEIYGNSRKAPVVVEFGSFVMDLFSATSDLDLSVNFNTNADNFPRERKIQTLRKFARKLYFLQSKGHVYGVIPITTAKVPIVKVIDRGTGVECDISVENRDGILKSQIIHIISSIDERFHKLSFLMKNWAKAHNINSSKNKTLNSLSIILLVAFHLQTRKPPILPPFSAILKDGTNPETVMKSMANFVNYGKGNKESLAELFFTLLIKLFSVEKLWQKGICASTCEGSWISKTWNSKVACISVEDFTDQSQNCARAVGQAEMKRISKCIEISLQYVFFLLDGKIGGLKLKELLFGGKNTPSSLPIPKGIPQLQQVAALPDNGSYSNLSRTVLTGKKRKQKTNVIIKKKPTVETQHATLFESRNRAQQVAGWDGAYPETQYDMARGRGGAQPGTAACWGVAPQSATAGCGLARQPISTSWGGVHQPLAGGWERTQQDRS</sequence>
<evidence type="ECO:0000313" key="4">
    <source>
        <dbReference type="Proteomes" id="UP000250235"/>
    </source>
</evidence>
<dbReference type="SUPFAM" id="SSF81631">
    <property type="entry name" value="PAP/OAS1 substrate-binding domain"/>
    <property type="match status" value="1"/>
</dbReference>
<proteinExistence type="predicted"/>
<protein>
    <recommendedName>
        <fullName evidence="2">Poly(A) RNA polymerase mitochondrial-like central palm domain-containing protein</fullName>
    </recommendedName>
</protein>
<dbReference type="InterPro" id="IPR043519">
    <property type="entry name" value="NT_sf"/>
</dbReference>
<feature type="region of interest" description="Disordered" evidence="1">
    <location>
        <begin position="484"/>
        <end position="503"/>
    </location>
</feature>
<name>A0A2Z7ABE1_9LAMI</name>
<dbReference type="PANTHER" id="PTHR12271">
    <property type="entry name" value="POLY A POLYMERASE CID PAP -RELATED"/>
    <property type="match status" value="1"/>
</dbReference>
<dbReference type="CDD" id="cd05402">
    <property type="entry name" value="NT_PAP_TUTase"/>
    <property type="match status" value="1"/>
</dbReference>
<dbReference type="Proteomes" id="UP000250235">
    <property type="component" value="Unassembled WGS sequence"/>
</dbReference>
<dbReference type="GO" id="GO:0016779">
    <property type="term" value="F:nucleotidyltransferase activity"/>
    <property type="evidence" value="ECO:0007669"/>
    <property type="project" value="TreeGrafter"/>
</dbReference>
<dbReference type="SUPFAM" id="SSF81301">
    <property type="entry name" value="Nucleotidyltransferase"/>
    <property type="match status" value="1"/>
</dbReference>
<dbReference type="Gene3D" id="1.10.1410.10">
    <property type="match status" value="1"/>
</dbReference>
<dbReference type="Pfam" id="PF22600">
    <property type="entry name" value="MTPAP-like_central"/>
    <property type="match status" value="1"/>
</dbReference>
<dbReference type="InterPro" id="IPR054708">
    <property type="entry name" value="MTPAP-like_central"/>
</dbReference>
<keyword evidence="4" id="KW-1185">Reference proteome</keyword>
<dbReference type="PANTHER" id="PTHR12271:SF134">
    <property type="entry name" value="NUCLEOTIDYLTRANSFERASE FAMILY PROTEIN"/>
    <property type="match status" value="1"/>
</dbReference>